<accession>E4Y0I8</accession>
<dbReference type="InParanoid" id="E4Y0I8"/>
<proteinExistence type="predicted"/>
<dbReference type="InterPro" id="IPR001024">
    <property type="entry name" value="PLAT/LH2_dom"/>
</dbReference>
<comment type="caution">
    <text evidence="1">Lacks conserved residue(s) required for the propagation of feature annotation.</text>
</comment>
<protein>
    <recommendedName>
        <fullName evidence="2">PLAT domain-containing protein</fullName>
    </recommendedName>
</protein>
<feature type="domain" description="PLAT" evidence="2">
    <location>
        <begin position="1"/>
        <end position="57"/>
    </location>
</feature>
<dbReference type="EMBL" id="FN653502">
    <property type="protein sequence ID" value="CBY15396.1"/>
    <property type="molecule type" value="Genomic_DNA"/>
</dbReference>
<dbReference type="Proteomes" id="UP000001307">
    <property type="component" value="Unassembled WGS sequence"/>
</dbReference>
<dbReference type="PROSITE" id="PS50095">
    <property type="entry name" value="PLAT"/>
    <property type="match status" value="1"/>
</dbReference>
<evidence type="ECO:0000313" key="4">
    <source>
        <dbReference type="Proteomes" id="UP000001307"/>
    </source>
</evidence>
<evidence type="ECO:0000256" key="1">
    <source>
        <dbReference type="PROSITE-ProRule" id="PRU00152"/>
    </source>
</evidence>
<reference evidence="3" key="1">
    <citation type="journal article" date="2010" name="Science">
        <title>Plasticity of animal genome architecture unmasked by rapid evolution of a pelagic tunicate.</title>
        <authorList>
            <person name="Denoeud F."/>
            <person name="Henriet S."/>
            <person name="Mungpakdee S."/>
            <person name="Aury J.M."/>
            <person name="Da Silva C."/>
            <person name="Brinkmann H."/>
            <person name="Mikhaleva J."/>
            <person name="Olsen L.C."/>
            <person name="Jubin C."/>
            <person name="Canestro C."/>
            <person name="Bouquet J.M."/>
            <person name="Danks G."/>
            <person name="Poulain J."/>
            <person name="Campsteijn C."/>
            <person name="Adamski M."/>
            <person name="Cross I."/>
            <person name="Yadetie F."/>
            <person name="Muffato M."/>
            <person name="Louis A."/>
            <person name="Butcher S."/>
            <person name="Tsagkogeorga G."/>
            <person name="Konrad A."/>
            <person name="Singh S."/>
            <person name="Jensen M.F."/>
            <person name="Cong E.H."/>
            <person name="Eikeseth-Otteraa H."/>
            <person name="Noel B."/>
            <person name="Anthouard V."/>
            <person name="Porcel B.M."/>
            <person name="Kachouri-Lafond R."/>
            <person name="Nishino A."/>
            <person name="Ugolini M."/>
            <person name="Chourrout P."/>
            <person name="Nishida H."/>
            <person name="Aasland R."/>
            <person name="Huzurbazar S."/>
            <person name="Westhof E."/>
            <person name="Delsuc F."/>
            <person name="Lehrach H."/>
            <person name="Reinhardt R."/>
            <person name="Weissenbach J."/>
            <person name="Roy S.W."/>
            <person name="Artiguenave F."/>
            <person name="Postlethwait J.H."/>
            <person name="Manak J.R."/>
            <person name="Thompson E.M."/>
            <person name="Jaillon O."/>
            <person name="Du Pasquier L."/>
            <person name="Boudinot P."/>
            <person name="Liberles D.A."/>
            <person name="Volff J.N."/>
            <person name="Philippe H."/>
            <person name="Lenhard B."/>
            <person name="Roest Crollius H."/>
            <person name="Wincker P."/>
            <person name="Chourrout D."/>
        </authorList>
    </citation>
    <scope>NUCLEOTIDE SEQUENCE [LARGE SCALE GENOMIC DNA]</scope>
</reference>
<name>E4Y0I8_OIKDI</name>
<organism evidence="3">
    <name type="scientific">Oikopleura dioica</name>
    <name type="common">Tunicate</name>
    <dbReference type="NCBI Taxonomy" id="34765"/>
    <lineage>
        <taxon>Eukaryota</taxon>
        <taxon>Metazoa</taxon>
        <taxon>Chordata</taxon>
        <taxon>Tunicata</taxon>
        <taxon>Appendicularia</taxon>
        <taxon>Copelata</taxon>
        <taxon>Oikopleuridae</taxon>
        <taxon>Oikopleura</taxon>
    </lineage>
</organism>
<keyword evidence="4" id="KW-1185">Reference proteome</keyword>
<evidence type="ECO:0000259" key="2">
    <source>
        <dbReference type="PROSITE" id="PS50095"/>
    </source>
</evidence>
<evidence type="ECO:0000313" key="3">
    <source>
        <dbReference type="EMBL" id="CBY15396.1"/>
    </source>
</evidence>
<sequence>MEKRWATKTDKLSELHKLTVRRFGTGLSPDWLLSRIELTEVDEQDRPVRHLQVFGCD</sequence>
<gene>
    <name evidence="3" type="ORF">GSOID_T00012311001</name>
</gene>
<dbReference type="AlphaFoldDB" id="E4Y0I8"/>